<dbReference type="InterPro" id="IPR013088">
    <property type="entry name" value="Znf_NHR/GATA"/>
</dbReference>
<feature type="compositionally biased region" description="Low complexity" evidence="7">
    <location>
        <begin position="101"/>
        <end position="111"/>
    </location>
</feature>
<evidence type="ECO:0000256" key="6">
    <source>
        <dbReference type="PROSITE-ProRule" id="PRU00094"/>
    </source>
</evidence>
<dbReference type="VEuPathDB" id="FungiDB:SCHCODRAFT_02627445"/>
<feature type="compositionally biased region" description="Pro residues" evidence="7">
    <location>
        <begin position="312"/>
        <end position="331"/>
    </location>
</feature>
<dbReference type="Gene3D" id="3.30.50.10">
    <property type="entry name" value="Erythroid Transcription Factor GATA-1, subunit A"/>
    <property type="match status" value="1"/>
</dbReference>
<accession>D8Q3T6</accession>
<dbReference type="SUPFAM" id="SSF57716">
    <property type="entry name" value="Glucocorticoid receptor-like (DNA-binding domain)"/>
    <property type="match status" value="1"/>
</dbReference>
<dbReference type="STRING" id="578458.D8Q3T6"/>
<dbReference type="PANTHER" id="PTHR47172">
    <property type="entry name" value="OS01G0976800 PROTEIN"/>
    <property type="match status" value="1"/>
</dbReference>
<dbReference type="InterPro" id="IPR000679">
    <property type="entry name" value="Znf_GATA"/>
</dbReference>
<dbReference type="AlphaFoldDB" id="D8Q3T6"/>
<organism evidence="10">
    <name type="scientific">Schizophyllum commune (strain H4-8 / FGSC 9210)</name>
    <name type="common">Split gill fungus</name>
    <dbReference type="NCBI Taxonomy" id="578458"/>
    <lineage>
        <taxon>Eukaryota</taxon>
        <taxon>Fungi</taxon>
        <taxon>Dikarya</taxon>
        <taxon>Basidiomycota</taxon>
        <taxon>Agaricomycotina</taxon>
        <taxon>Agaricomycetes</taxon>
        <taxon>Agaricomycetidae</taxon>
        <taxon>Agaricales</taxon>
        <taxon>Schizophyllaceae</taxon>
        <taxon>Schizophyllum</taxon>
    </lineage>
</organism>
<protein>
    <recommendedName>
        <fullName evidence="8">GATA-type domain-containing protein</fullName>
    </recommendedName>
</protein>
<evidence type="ECO:0000256" key="4">
    <source>
        <dbReference type="ARBA" id="ARBA00023015"/>
    </source>
</evidence>
<name>D8Q3T6_SCHCM</name>
<evidence type="ECO:0000313" key="10">
    <source>
        <dbReference type="Proteomes" id="UP000007431"/>
    </source>
</evidence>
<keyword evidence="10" id="KW-1185">Reference proteome</keyword>
<feature type="compositionally biased region" description="Low complexity" evidence="7">
    <location>
        <begin position="888"/>
        <end position="899"/>
    </location>
</feature>
<dbReference type="GO" id="GO:0043565">
    <property type="term" value="F:sequence-specific DNA binding"/>
    <property type="evidence" value="ECO:0007669"/>
    <property type="project" value="InterPro"/>
</dbReference>
<feature type="compositionally biased region" description="Pro residues" evidence="7">
    <location>
        <begin position="112"/>
        <end position="121"/>
    </location>
</feature>
<feature type="compositionally biased region" description="Polar residues" evidence="7">
    <location>
        <begin position="65"/>
        <end position="79"/>
    </location>
</feature>
<evidence type="ECO:0000256" key="3">
    <source>
        <dbReference type="ARBA" id="ARBA00022833"/>
    </source>
</evidence>
<dbReference type="CDD" id="cd00202">
    <property type="entry name" value="ZnF_GATA"/>
    <property type="match status" value="1"/>
</dbReference>
<gene>
    <name evidence="9" type="ORF">SCHCODRAFT_108660</name>
</gene>
<evidence type="ECO:0000256" key="2">
    <source>
        <dbReference type="ARBA" id="ARBA00022771"/>
    </source>
</evidence>
<keyword evidence="5" id="KW-0804">Transcription</keyword>
<feature type="compositionally biased region" description="Pro residues" evidence="7">
    <location>
        <begin position="340"/>
        <end position="412"/>
    </location>
</feature>
<feature type="region of interest" description="Disordered" evidence="7">
    <location>
        <begin position="1"/>
        <end position="540"/>
    </location>
</feature>
<keyword evidence="3" id="KW-0862">Zinc</keyword>
<feature type="compositionally biased region" description="Basic and acidic residues" evidence="7">
    <location>
        <begin position="728"/>
        <end position="737"/>
    </location>
</feature>
<feature type="compositionally biased region" description="Pro residues" evidence="7">
    <location>
        <begin position="423"/>
        <end position="460"/>
    </location>
</feature>
<feature type="compositionally biased region" description="Basic and acidic residues" evidence="7">
    <location>
        <begin position="867"/>
        <end position="881"/>
    </location>
</feature>
<dbReference type="OMA" id="GPYQLMP"/>
<feature type="compositionally biased region" description="Low complexity" evidence="7">
    <location>
        <begin position="190"/>
        <end position="211"/>
    </location>
</feature>
<dbReference type="Pfam" id="PF00320">
    <property type="entry name" value="GATA"/>
    <property type="match status" value="1"/>
</dbReference>
<dbReference type="eggNOG" id="KOG1601">
    <property type="taxonomic scope" value="Eukaryota"/>
</dbReference>
<feature type="compositionally biased region" description="Basic and acidic residues" evidence="7">
    <location>
        <begin position="795"/>
        <end position="808"/>
    </location>
</feature>
<dbReference type="PROSITE" id="PS50114">
    <property type="entry name" value="GATA_ZN_FINGER_2"/>
    <property type="match status" value="1"/>
</dbReference>
<feature type="region of interest" description="Disordered" evidence="7">
    <location>
        <begin position="601"/>
        <end position="737"/>
    </location>
</feature>
<feature type="compositionally biased region" description="Low complexity" evidence="7">
    <location>
        <begin position="413"/>
        <end position="422"/>
    </location>
</feature>
<dbReference type="EMBL" id="GL377306">
    <property type="protein sequence ID" value="EFI97109.1"/>
    <property type="molecule type" value="Genomic_DNA"/>
</dbReference>
<dbReference type="GO" id="GO:0008270">
    <property type="term" value="F:zinc ion binding"/>
    <property type="evidence" value="ECO:0007669"/>
    <property type="project" value="UniProtKB-KW"/>
</dbReference>
<feature type="compositionally biased region" description="Pro residues" evidence="7">
    <location>
        <begin position="179"/>
        <end position="189"/>
    </location>
</feature>
<keyword evidence="1" id="KW-0479">Metal-binding</keyword>
<sequence>MSGSYYHATRYTPASPQPRGNEPPRLPSLRDLDFPPQRRRPPSPVSSPVQPPADRLSWSKPAVPNSWSTQPSSSHQAQYSPPPDVTYADTHYPSKHTASYLPSTPSTSSHRSPPPPPPSSLPPRQEHPQYAYPPPSRPARQRETRPPSGSYSSPYPYPPYASSQAPPPHASYRAAPPQASQPPPPPPPSASAHHTPPASAHPSSAHPSSAHGQQPLQPVSAHLHAHSHPGTGSVSHAPSASHAPPPPSSSASYSNGYHHREQYPPRSDWSAHASPAPPQHHYHPSSSSSHGPSSSHASQPSHASSHSAPSHPAAPPAHDPWARHPPPPPAPAHYEARQHQPPPPTPHQMRGPPPPPHLPPVHPPYPPPHYAYPPHPGSVPPPHPAPGPPSHPPSVPPPAQPVPPSPIHPLPSHPAHSATPPGHTGPPVAPPVLSAPPAGPPPAGHPPAPSERLIPPPPQSEWPSYPLRAASPIAAEPYGRGGAERAETYSRGSEVPYAREAGETYSRPPGSYGAPSVRGSEAPYPRDREPRASPPPTTPQDAILRQLIEHCTKLYQFAFRYANVQQTVPAFSPGDDELSEMNHRAEEVVRLLGNLRSMSLTESERAKVESVSGSGFRGDEGSGFRGPPAPESHPSYRAPPALEEQHRVPKRPWEDMDRDSDGGQDELHTDSAADDPRSMAERDMETIRSKRASTTAGNAANVAMPKTKYRKRSRASPPGKCHSCNIRETPEWRRGPDGARTLCNACGLHYAKLMRKRSKLNNGEAPHIDLETLRASARAADVSDKFARPKTASKQAREEKEKEAEALKNHQSSFQVPLSGPTQVGLSPTQAPMSVSQGPLSASQGSQGSVHSPQVTLNPPPPPLMVPEERRDSRDGERDRMVPPPPGSSASSQGSPVMARYGEKQLPPPPQPWGSPQASRTTSSATRELRYVDSGPAPPSSYSRSTK</sequence>
<keyword evidence="2 6" id="KW-0863">Zinc-finger</keyword>
<feature type="compositionally biased region" description="Low complexity" evidence="7">
    <location>
        <begin position="284"/>
        <end position="311"/>
    </location>
</feature>
<reference evidence="9 10" key="1">
    <citation type="journal article" date="2010" name="Nat. Biotechnol.">
        <title>Genome sequence of the model mushroom Schizophyllum commune.</title>
        <authorList>
            <person name="Ohm R.A."/>
            <person name="de Jong J.F."/>
            <person name="Lugones L.G."/>
            <person name="Aerts A."/>
            <person name="Kothe E."/>
            <person name="Stajich J.E."/>
            <person name="de Vries R.P."/>
            <person name="Record E."/>
            <person name="Levasseur A."/>
            <person name="Baker S.E."/>
            <person name="Bartholomew K.A."/>
            <person name="Coutinho P.M."/>
            <person name="Erdmann S."/>
            <person name="Fowler T.J."/>
            <person name="Gathman A.C."/>
            <person name="Lombard V."/>
            <person name="Henrissat B."/>
            <person name="Knabe N."/>
            <person name="Kuees U."/>
            <person name="Lilly W.W."/>
            <person name="Lindquist E."/>
            <person name="Lucas S."/>
            <person name="Magnuson J.K."/>
            <person name="Piumi F."/>
            <person name="Raudaskoski M."/>
            <person name="Salamov A."/>
            <person name="Schmutz J."/>
            <person name="Schwarze F.W.M.R."/>
            <person name="vanKuyk P.A."/>
            <person name="Horton J.S."/>
            <person name="Grigoriev I.V."/>
            <person name="Woesten H.A.B."/>
        </authorList>
    </citation>
    <scope>NUCLEOTIDE SEQUENCE [LARGE SCALE GENOMIC DNA]</scope>
    <source>
        <strain evidence="10">H4-8 / FGSC 9210</strain>
    </source>
</reference>
<feature type="region of interest" description="Disordered" evidence="7">
    <location>
        <begin position="777"/>
        <end position="947"/>
    </location>
</feature>
<evidence type="ECO:0000259" key="8">
    <source>
        <dbReference type="PROSITE" id="PS50114"/>
    </source>
</evidence>
<feature type="non-terminal residue" evidence="9">
    <location>
        <position position="947"/>
    </location>
</feature>
<keyword evidence="4" id="KW-0805">Transcription regulation</keyword>
<evidence type="ECO:0000313" key="9">
    <source>
        <dbReference type="EMBL" id="EFI97109.1"/>
    </source>
</evidence>
<evidence type="ECO:0000256" key="5">
    <source>
        <dbReference type="ARBA" id="ARBA00023163"/>
    </source>
</evidence>
<evidence type="ECO:0000256" key="7">
    <source>
        <dbReference type="SAM" id="MobiDB-lite"/>
    </source>
</evidence>
<feature type="compositionally biased region" description="Polar residues" evidence="7">
    <location>
        <begin position="809"/>
        <end position="857"/>
    </location>
</feature>
<dbReference type="GO" id="GO:0006355">
    <property type="term" value="P:regulation of DNA-templated transcription"/>
    <property type="evidence" value="ECO:0007669"/>
    <property type="project" value="InterPro"/>
</dbReference>
<dbReference type="HOGENOM" id="CLU_310597_0_0_1"/>
<feature type="compositionally biased region" description="Pro residues" evidence="7">
    <location>
        <begin position="42"/>
        <end position="51"/>
    </location>
</feature>
<dbReference type="PANTHER" id="PTHR47172:SF24">
    <property type="entry name" value="GATA ZINC FINGER DOMAIN-CONTAINING PROTEIN 14-RELATED"/>
    <property type="match status" value="1"/>
</dbReference>
<evidence type="ECO:0000256" key="1">
    <source>
        <dbReference type="ARBA" id="ARBA00022723"/>
    </source>
</evidence>
<dbReference type="Proteomes" id="UP000007431">
    <property type="component" value="Unassembled WGS sequence"/>
</dbReference>
<dbReference type="PROSITE" id="PS00344">
    <property type="entry name" value="GATA_ZN_FINGER_1"/>
    <property type="match status" value="1"/>
</dbReference>
<proteinExistence type="predicted"/>
<dbReference type="SMART" id="SM00401">
    <property type="entry name" value="ZnF_GATA"/>
    <property type="match status" value="1"/>
</dbReference>
<feature type="domain" description="GATA-type" evidence="8">
    <location>
        <begin position="715"/>
        <end position="750"/>
    </location>
</feature>
<feature type="compositionally biased region" description="Basic and acidic residues" evidence="7">
    <location>
        <begin position="643"/>
        <end position="688"/>
    </location>
</feature>
<feature type="compositionally biased region" description="Pro residues" evidence="7">
    <location>
        <begin position="155"/>
        <end position="169"/>
    </location>
</feature>
<dbReference type="InParanoid" id="D8Q3T6"/>